<feature type="domain" description="Bacterial virulence" evidence="2">
    <location>
        <begin position="276"/>
        <end position="463"/>
    </location>
</feature>
<dbReference type="PIRSF" id="PIRSF029063">
    <property type="entry name" value="IV_sec_VirJ"/>
    <property type="match status" value="1"/>
</dbReference>
<feature type="chain" id="PRO_5046820802" description="Bacterial virulence domain-containing protein" evidence="1">
    <location>
        <begin position="28"/>
        <end position="464"/>
    </location>
</feature>
<dbReference type="SUPFAM" id="SSF53474">
    <property type="entry name" value="alpha/beta-Hydrolases"/>
    <property type="match status" value="2"/>
</dbReference>
<dbReference type="Gene3D" id="3.40.50.1820">
    <property type="entry name" value="alpha/beta hydrolase"/>
    <property type="match status" value="2"/>
</dbReference>
<feature type="signal peptide" evidence="1">
    <location>
        <begin position="1"/>
        <end position="27"/>
    </location>
</feature>
<dbReference type="InterPro" id="IPR011225">
    <property type="entry name" value="IV_sec_VirJ"/>
</dbReference>
<evidence type="ECO:0000313" key="3">
    <source>
        <dbReference type="EMBL" id="MCQ4167244.1"/>
    </source>
</evidence>
<accession>A0ABT1QY66</accession>
<sequence>MDSGKLAACLRRCLLLAAIAAAAPAAAATSPLHYGLFGDLHLARPAGSAARTLLFLSDADGWDAREDGYAEALAAAGSLVVGIDLPGYLKELAGIAGDCAYPAAHVEEVSHWVQRHENLADYSAPWLVGLERGAALAYAVAAQAPAGTFDGLATLGYDFDLRLPRPLCAGDAGLASAADGAGGFRIVPVARLGTPWLARPYAPGTHINGLGAQFAALDRWIAGLHPRAAPSPPAALVATLQRWDRREARRREPLPQDVADLPLTEVAATGGDGRRIAVLLTGDGGWAGLDQGVAEALSADGVQVIGFSTLKFFWQQRTPEQSAEAIARVIGHYAAQQPGARFALVGYSFGASLVPVVYNRLPEAARDKVDLQFMISPDDEAVFEIKVGDWFGGAHHEGALPIAPELARSTVPAFCLHGRDEDDSACSGLTGNKVSALDLPGGHHYDGDYAAIGQRLLQHWPQRR</sequence>
<dbReference type="Pfam" id="PF06057">
    <property type="entry name" value="VirJ"/>
    <property type="match status" value="1"/>
</dbReference>
<keyword evidence="4" id="KW-1185">Reference proteome</keyword>
<evidence type="ECO:0000256" key="1">
    <source>
        <dbReference type="SAM" id="SignalP"/>
    </source>
</evidence>
<name>A0ABT1QY66_9GAMM</name>
<dbReference type="Proteomes" id="UP001165498">
    <property type="component" value="Unassembled WGS sequence"/>
</dbReference>
<evidence type="ECO:0000259" key="2">
    <source>
        <dbReference type="Pfam" id="PF06057"/>
    </source>
</evidence>
<comment type="caution">
    <text evidence="3">The sequence shown here is derived from an EMBL/GenBank/DDBJ whole genome shotgun (WGS) entry which is preliminary data.</text>
</comment>
<gene>
    <name evidence="3" type="ORF">NM961_21225</name>
</gene>
<reference evidence="3" key="1">
    <citation type="submission" date="2022-07" db="EMBL/GenBank/DDBJ databases">
        <title>Tahibacter sp., a new gammaproteobacterium isolated from the silt sample collected at pig farm.</title>
        <authorList>
            <person name="Chen H."/>
        </authorList>
    </citation>
    <scope>NUCLEOTIDE SEQUENCE</scope>
    <source>
        <strain evidence="3">P2K</strain>
    </source>
</reference>
<dbReference type="InterPro" id="IPR010333">
    <property type="entry name" value="VirJ"/>
</dbReference>
<dbReference type="RefSeq" id="WP_255916433.1">
    <property type="nucleotide sequence ID" value="NZ_JANFQO010000027.1"/>
</dbReference>
<keyword evidence="1" id="KW-0732">Signal</keyword>
<dbReference type="EMBL" id="JANFQO010000027">
    <property type="protein sequence ID" value="MCQ4167244.1"/>
    <property type="molecule type" value="Genomic_DNA"/>
</dbReference>
<protein>
    <recommendedName>
        <fullName evidence="2">Bacterial virulence domain-containing protein</fullName>
    </recommendedName>
</protein>
<organism evidence="3 4">
    <name type="scientific">Tahibacter harae</name>
    <dbReference type="NCBI Taxonomy" id="2963937"/>
    <lineage>
        <taxon>Bacteria</taxon>
        <taxon>Pseudomonadati</taxon>
        <taxon>Pseudomonadota</taxon>
        <taxon>Gammaproteobacteria</taxon>
        <taxon>Lysobacterales</taxon>
        <taxon>Rhodanobacteraceae</taxon>
        <taxon>Tahibacter</taxon>
    </lineage>
</organism>
<dbReference type="InterPro" id="IPR029058">
    <property type="entry name" value="AB_hydrolase_fold"/>
</dbReference>
<proteinExistence type="predicted"/>
<evidence type="ECO:0000313" key="4">
    <source>
        <dbReference type="Proteomes" id="UP001165498"/>
    </source>
</evidence>